<organism evidence="12">
    <name type="scientific">Alexandrium monilatum</name>
    <dbReference type="NCBI Taxonomy" id="311494"/>
    <lineage>
        <taxon>Eukaryota</taxon>
        <taxon>Sar</taxon>
        <taxon>Alveolata</taxon>
        <taxon>Dinophyceae</taxon>
        <taxon>Gonyaulacales</taxon>
        <taxon>Pyrocystaceae</taxon>
        <taxon>Alexandrium</taxon>
    </lineage>
</organism>
<dbReference type="GO" id="GO:0005524">
    <property type="term" value="F:ATP binding"/>
    <property type="evidence" value="ECO:0007669"/>
    <property type="project" value="UniProtKB-UniRule"/>
</dbReference>
<feature type="domain" description="Protein kinase" evidence="11">
    <location>
        <begin position="79"/>
        <end position="344"/>
    </location>
</feature>
<keyword evidence="9" id="KW-0694">RNA-binding</keyword>
<dbReference type="GO" id="GO:0003723">
    <property type="term" value="F:RNA binding"/>
    <property type="evidence" value="ECO:0007669"/>
    <property type="project" value="UniProtKB-UniRule"/>
</dbReference>
<dbReference type="PROSITE" id="PS50084">
    <property type="entry name" value="KH_TYPE_1"/>
    <property type="match status" value="2"/>
</dbReference>
<keyword evidence="3 7" id="KW-0547">Nucleotide-binding</keyword>
<dbReference type="InterPro" id="IPR000719">
    <property type="entry name" value="Prot_kinase_dom"/>
</dbReference>
<accession>A0A7S4RFR3</accession>
<keyword evidence="2" id="KW-0808">Transferase</keyword>
<dbReference type="PROSITE" id="PS50011">
    <property type="entry name" value="PROTEIN_KINASE_DOM"/>
    <property type="match status" value="1"/>
</dbReference>
<dbReference type="InterPro" id="IPR011009">
    <property type="entry name" value="Kinase-like_dom_sf"/>
</dbReference>
<keyword evidence="4" id="KW-0418">Kinase</keyword>
<dbReference type="CDD" id="cd00105">
    <property type="entry name" value="KH-I"/>
    <property type="match status" value="1"/>
</dbReference>
<evidence type="ECO:0000256" key="5">
    <source>
        <dbReference type="ARBA" id="ARBA00022840"/>
    </source>
</evidence>
<dbReference type="Gene3D" id="3.30.1370.10">
    <property type="entry name" value="K Homology domain, type 1"/>
    <property type="match status" value="2"/>
</dbReference>
<dbReference type="InterPro" id="IPR036612">
    <property type="entry name" value="KH_dom_type_1_sf"/>
</dbReference>
<dbReference type="GO" id="GO:0004674">
    <property type="term" value="F:protein serine/threonine kinase activity"/>
    <property type="evidence" value="ECO:0007669"/>
    <property type="project" value="UniProtKB-KW"/>
</dbReference>
<feature type="binding site" evidence="7">
    <location>
        <position position="235"/>
    </location>
    <ligand>
        <name>ATP</name>
        <dbReference type="ChEBI" id="CHEBI:30616"/>
    </ligand>
</feature>
<dbReference type="SUPFAM" id="SSF56112">
    <property type="entry name" value="Protein kinase-like (PK-like)"/>
    <property type="match status" value="1"/>
</dbReference>
<evidence type="ECO:0000256" key="7">
    <source>
        <dbReference type="PIRSR" id="PIRSR630616-2"/>
    </source>
</evidence>
<feature type="binding site" evidence="7 10">
    <location>
        <position position="108"/>
    </location>
    <ligand>
        <name>ATP</name>
        <dbReference type="ChEBI" id="CHEBI:30616"/>
    </ligand>
</feature>
<feature type="binding site" evidence="7">
    <location>
        <begin position="213"/>
        <end position="214"/>
    </location>
    <ligand>
        <name>ATP</name>
        <dbReference type="ChEBI" id="CHEBI:30616"/>
    </ligand>
</feature>
<feature type="cross-link" description="Glycyl lysine isopeptide (Lys-Gly) (interchain with G-Cter in SUMO2)" evidence="8">
    <location>
        <position position="211"/>
    </location>
</feature>
<dbReference type="InterPro" id="IPR017441">
    <property type="entry name" value="Protein_kinase_ATP_BS"/>
</dbReference>
<dbReference type="InterPro" id="IPR004087">
    <property type="entry name" value="KH_dom"/>
</dbReference>
<evidence type="ECO:0000256" key="1">
    <source>
        <dbReference type="ARBA" id="ARBA00022527"/>
    </source>
</evidence>
<feature type="active site" description="Proton acceptor" evidence="6">
    <location>
        <position position="209"/>
    </location>
</feature>
<gene>
    <name evidence="12" type="ORF">AMON00008_LOCUS33996</name>
</gene>
<evidence type="ECO:0000256" key="4">
    <source>
        <dbReference type="ARBA" id="ARBA00022777"/>
    </source>
</evidence>
<dbReference type="SUPFAM" id="SSF54791">
    <property type="entry name" value="Eukaryotic type KH-domain (KH-domain type I)"/>
    <property type="match status" value="2"/>
</dbReference>
<name>A0A7S4RFR3_9DINO</name>
<protein>
    <recommendedName>
        <fullName evidence="11">Protein kinase domain-containing protein</fullName>
    </recommendedName>
</protein>
<evidence type="ECO:0000256" key="9">
    <source>
        <dbReference type="PROSITE-ProRule" id="PRU00117"/>
    </source>
</evidence>
<evidence type="ECO:0000256" key="8">
    <source>
        <dbReference type="PIRSR" id="PIRSR630616-3"/>
    </source>
</evidence>
<dbReference type="InterPro" id="IPR008271">
    <property type="entry name" value="Ser/Thr_kinase_AS"/>
</dbReference>
<dbReference type="PROSITE" id="PS00108">
    <property type="entry name" value="PROTEIN_KINASE_ST"/>
    <property type="match status" value="1"/>
</dbReference>
<evidence type="ECO:0000259" key="11">
    <source>
        <dbReference type="PROSITE" id="PS50011"/>
    </source>
</evidence>
<sequence>MVAPAPIAVRCQRCRVPLTAQSRAGHCVRPIAVSPMAGVVDMTVDSGNDISEVVDITDDSEDDVSEVRTGGPPLWFGGYRRGRELGRGRSGQVFVCSRKGSSASFAVKTVDLQRLKLSADFERTQKHMRRELEILKRLPPHRHVVQLIGSFEQGSWLLLVLELVAGGDLFTVLTARAAPRLYEREAAFVLRQLACGLRFLHGQGVIHRDLKLENVLVASARRRRPLMFYSVKIADFGLAKAVGEGRSEARSTVGTRPYTAPEVLRGDAHDFSSDLWCLGILLFVLLVGRFPFESSAQLSQPEIEARLQGQDSGSEAAREVLLGLLRLEPCQRMSLEALGSHAWLQEEGSGGERSLKRPCEAAAPAASPPAVSAAAPVALTATVEAPRLQVEAPPVPLADSNMEAAFSELMELANQAPADTTPDEPMEDVRKASKVEAPCKALPPDEDMAPAGSQAALGVGVPRGEWTPLPVESSARLREALTSDEEMAPAGTQAAIGAGIPRGAWTPFAVESSVRLGEVQPPSPLADVMQVRMVAADRFAGFVLGKSGSRIQEIALTAGCRVWMTSRQGDSDRHIVMIGNYRQCKAAQELVHEQLAKAQNADWQDTEVEVLLLVRAEAAGVVTGKQGFVLSQIREQSGASIQLLREEVEGQRPCILAGSLPSVLRAEKHVFDLVRAVPVTSSEPAVATTIVSFAEPSPPP</sequence>
<feature type="binding site" evidence="7">
    <location>
        <position position="89"/>
    </location>
    <ligand>
        <name>ATP</name>
        <dbReference type="ChEBI" id="CHEBI:30616"/>
    </ligand>
</feature>
<evidence type="ECO:0000313" key="12">
    <source>
        <dbReference type="EMBL" id="CAE4611375.1"/>
    </source>
</evidence>
<dbReference type="PANTHER" id="PTHR24350">
    <property type="entry name" value="SERINE/THREONINE-PROTEIN KINASE IAL-RELATED"/>
    <property type="match status" value="1"/>
</dbReference>
<proteinExistence type="predicted"/>
<evidence type="ECO:0000256" key="3">
    <source>
        <dbReference type="ARBA" id="ARBA00022741"/>
    </source>
</evidence>
<dbReference type="InterPro" id="IPR004088">
    <property type="entry name" value="KH_dom_type_1"/>
</dbReference>
<dbReference type="AlphaFoldDB" id="A0A7S4RFR3"/>
<dbReference type="Gene3D" id="1.10.510.10">
    <property type="entry name" value="Transferase(Phosphotransferase) domain 1"/>
    <property type="match status" value="1"/>
</dbReference>
<keyword evidence="1" id="KW-0723">Serine/threonine-protein kinase</keyword>
<dbReference type="Pfam" id="PF00069">
    <property type="entry name" value="Pkinase"/>
    <property type="match status" value="1"/>
</dbReference>
<keyword evidence="5 7" id="KW-0067">ATP-binding</keyword>
<evidence type="ECO:0000256" key="2">
    <source>
        <dbReference type="ARBA" id="ARBA00022679"/>
    </source>
</evidence>
<dbReference type="InterPro" id="IPR030616">
    <property type="entry name" value="Aur-like"/>
</dbReference>
<dbReference type="EMBL" id="HBNR01048676">
    <property type="protein sequence ID" value="CAE4611375.1"/>
    <property type="molecule type" value="Transcribed_RNA"/>
</dbReference>
<dbReference type="SMART" id="SM00322">
    <property type="entry name" value="KH"/>
    <property type="match status" value="2"/>
</dbReference>
<dbReference type="Pfam" id="PF00013">
    <property type="entry name" value="KH_1"/>
    <property type="match status" value="2"/>
</dbReference>
<evidence type="ECO:0000256" key="6">
    <source>
        <dbReference type="PIRSR" id="PIRSR630616-1"/>
    </source>
</evidence>
<evidence type="ECO:0000256" key="10">
    <source>
        <dbReference type="PROSITE-ProRule" id="PRU10141"/>
    </source>
</evidence>
<reference evidence="12" key="1">
    <citation type="submission" date="2021-01" db="EMBL/GenBank/DDBJ databases">
        <authorList>
            <person name="Corre E."/>
            <person name="Pelletier E."/>
            <person name="Niang G."/>
            <person name="Scheremetjew M."/>
            <person name="Finn R."/>
            <person name="Kale V."/>
            <person name="Holt S."/>
            <person name="Cochrane G."/>
            <person name="Meng A."/>
            <person name="Brown T."/>
            <person name="Cohen L."/>
        </authorList>
    </citation>
    <scope>NUCLEOTIDE SEQUENCE</scope>
    <source>
        <strain evidence="12">CCMP3105</strain>
    </source>
</reference>
<dbReference type="PROSITE" id="PS00107">
    <property type="entry name" value="PROTEIN_KINASE_ATP"/>
    <property type="match status" value="1"/>
</dbReference>
<dbReference type="SMART" id="SM00220">
    <property type="entry name" value="S_TKc"/>
    <property type="match status" value="1"/>
</dbReference>